<evidence type="ECO:0000313" key="2">
    <source>
        <dbReference type="Proteomes" id="UP000636960"/>
    </source>
</evidence>
<gene>
    <name evidence="1" type="ORF">Ari01nite_89750</name>
</gene>
<comment type="caution">
    <text evidence="1">The sequence shown here is derived from an EMBL/GenBank/DDBJ whole genome shotgun (WGS) entry which is preliminary data.</text>
</comment>
<dbReference type="Proteomes" id="UP000636960">
    <property type="component" value="Unassembled WGS sequence"/>
</dbReference>
<dbReference type="EMBL" id="BOMV01000105">
    <property type="protein sequence ID" value="GIF01511.1"/>
    <property type="molecule type" value="Genomic_DNA"/>
</dbReference>
<accession>A0A919N1I0</accession>
<protein>
    <submittedName>
        <fullName evidence="1">Uncharacterized protein</fullName>
    </submittedName>
</protein>
<sequence>MPAEADLGLLPVQVGDGLVHFAGRAVPDPAPLVQHAIHGGFAEAGLSGDLSNPVGVLHAYRMRGF</sequence>
<reference evidence="1" key="1">
    <citation type="submission" date="2021-01" db="EMBL/GenBank/DDBJ databases">
        <title>Whole genome shotgun sequence of Actinoplanes rishiriensis NBRC 108556.</title>
        <authorList>
            <person name="Komaki H."/>
            <person name="Tamura T."/>
        </authorList>
    </citation>
    <scope>NUCLEOTIDE SEQUENCE</scope>
    <source>
        <strain evidence="1">NBRC 108556</strain>
    </source>
</reference>
<name>A0A919N1I0_9ACTN</name>
<keyword evidence="2" id="KW-1185">Reference proteome</keyword>
<dbReference type="AlphaFoldDB" id="A0A919N1I0"/>
<proteinExistence type="predicted"/>
<evidence type="ECO:0000313" key="1">
    <source>
        <dbReference type="EMBL" id="GIF01511.1"/>
    </source>
</evidence>
<organism evidence="1 2">
    <name type="scientific">Paractinoplanes rishiriensis</name>
    <dbReference type="NCBI Taxonomy" id="1050105"/>
    <lineage>
        <taxon>Bacteria</taxon>
        <taxon>Bacillati</taxon>
        <taxon>Actinomycetota</taxon>
        <taxon>Actinomycetes</taxon>
        <taxon>Micromonosporales</taxon>
        <taxon>Micromonosporaceae</taxon>
        <taxon>Paractinoplanes</taxon>
    </lineage>
</organism>